<protein>
    <submittedName>
        <fullName evidence="2">Uncharacterized protein</fullName>
    </submittedName>
</protein>
<accession>A0A4Z2FTP8</accession>
<organism evidence="2 3">
    <name type="scientific">Liparis tanakae</name>
    <name type="common">Tanaka's snailfish</name>
    <dbReference type="NCBI Taxonomy" id="230148"/>
    <lineage>
        <taxon>Eukaryota</taxon>
        <taxon>Metazoa</taxon>
        <taxon>Chordata</taxon>
        <taxon>Craniata</taxon>
        <taxon>Vertebrata</taxon>
        <taxon>Euteleostomi</taxon>
        <taxon>Actinopterygii</taxon>
        <taxon>Neopterygii</taxon>
        <taxon>Teleostei</taxon>
        <taxon>Neoteleostei</taxon>
        <taxon>Acanthomorphata</taxon>
        <taxon>Eupercaria</taxon>
        <taxon>Perciformes</taxon>
        <taxon>Cottioidei</taxon>
        <taxon>Cottales</taxon>
        <taxon>Liparidae</taxon>
        <taxon>Liparis</taxon>
    </lineage>
</organism>
<proteinExistence type="predicted"/>
<evidence type="ECO:0000256" key="1">
    <source>
        <dbReference type="SAM" id="MobiDB-lite"/>
    </source>
</evidence>
<gene>
    <name evidence="2" type="ORF">EYF80_045418</name>
</gene>
<keyword evidence="3" id="KW-1185">Reference proteome</keyword>
<sequence length="106" mass="11746">MCRRRPPPGAPLQLLTRDYKHRLGNPLVARRCAGSDQRPTPRGPKRENKLHTFFSTGVRSSARGGERGDQQLKLSWRKTPPPPPPLRVTAGRRSADSRPTVGICTG</sequence>
<comment type="caution">
    <text evidence="2">The sequence shown here is derived from an EMBL/GenBank/DDBJ whole genome shotgun (WGS) entry which is preliminary data.</text>
</comment>
<evidence type="ECO:0000313" key="2">
    <source>
        <dbReference type="EMBL" id="TNN44391.1"/>
    </source>
</evidence>
<reference evidence="2 3" key="1">
    <citation type="submission" date="2019-03" db="EMBL/GenBank/DDBJ databases">
        <title>First draft genome of Liparis tanakae, snailfish: a comprehensive survey of snailfish specific genes.</title>
        <authorList>
            <person name="Kim W."/>
            <person name="Song I."/>
            <person name="Jeong J.-H."/>
            <person name="Kim D."/>
            <person name="Kim S."/>
            <person name="Ryu S."/>
            <person name="Song J.Y."/>
            <person name="Lee S.K."/>
        </authorList>
    </citation>
    <scope>NUCLEOTIDE SEQUENCE [LARGE SCALE GENOMIC DNA]</scope>
    <source>
        <tissue evidence="2">Muscle</tissue>
    </source>
</reference>
<feature type="region of interest" description="Disordered" evidence="1">
    <location>
        <begin position="31"/>
        <end position="106"/>
    </location>
</feature>
<evidence type="ECO:0000313" key="3">
    <source>
        <dbReference type="Proteomes" id="UP000314294"/>
    </source>
</evidence>
<dbReference type="Proteomes" id="UP000314294">
    <property type="component" value="Unassembled WGS sequence"/>
</dbReference>
<dbReference type="EMBL" id="SRLO01000905">
    <property type="protein sequence ID" value="TNN44391.1"/>
    <property type="molecule type" value="Genomic_DNA"/>
</dbReference>
<dbReference type="AlphaFoldDB" id="A0A4Z2FTP8"/>
<name>A0A4Z2FTP8_9TELE</name>